<dbReference type="PRINTS" id="PR00886">
    <property type="entry name" value="HIGHMOBLTY12"/>
</dbReference>
<dbReference type="CDD" id="cd21978">
    <property type="entry name" value="HMG-box_HMGB_rpt1"/>
    <property type="match status" value="1"/>
</dbReference>
<proteinExistence type="inferred from homology"/>
<evidence type="ECO:0000256" key="6">
    <source>
        <dbReference type="ARBA" id="ARBA00022737"/>
    </source>
</evidence>
<name>A0ABM3Q1U4_ACIJB</name>
<dbReference type="PROSITE" id="PS00353">
    <property type="entry name" value="HMG_BOX_1"/>
    <property type="match status" value="1"/>
</dbReference>
<evidence type="ECO:0000313" key="12">
    <source>
        <dbReference type="Proteomes" id="UP001652583"/>
    </source>
</evidence>
<evidence type="ECO:0000256" key="4">
    <source>
        <dbReference type="ARBA" id="ARBA00022454"/>
    </source>
</evidence>
<feature type="DNA-binding region" description="HMG box" evidence="10">
    <location>
        <begin position="82"/>
        <end position="131"/>
    </location>
</feature>
<protein>
    <submittedName>
        <fullName evidence="13">High mobility group protein B1-like</fullName>
    </submittedName>
</protein>
<feature type="domain" description="HMG box" evidence="11">
    <location>
        <begin position="1"/>
        <end position="66"/>
    </location>
</feature>
<keyword evidence="9 10" id="KW-0539">Nucleus</keyword>
<evidence type="ECO:0000256" key="10">
    <source>
        <dbReference type="PROSITE-ProRule" id="PRU00267"/>
    </source>
</evidence>
<comment type="similarity">
    <text evidence="3">Belongs to the HMGB family.</text>
</comment>
<dbReference type="Gene3D" id="1.10.30.10">
    <property type="entry name" value="High mobility group box domain"/>
    <property type="match status" value="2"/>
</dbReference>
<sequence length="131" mass="14864">MSSYSFFVLACREERKKHPDASVSFSEFSRKCSERWKTMSAKEKGKLGDMAKVDKALYEREMKANIPAKGETKKKLQDSNAPKGPALAFFLFCFEYCSQIKEEHPSLSIGNVAKKLGETWNNTATDDKQSH</sequence>
<dbReference type="PANTHER" id="PTHR48112:SF12">
    <property type="entry name" value="HIGH MOBILITY GROUP PROTEIN B1-LIKE 1-RELATED"/>
    <property type="match status" value="1"/>
</dbReference>
<dbReference type="InterPro" id="IPR017967">
    <property type="entry name" value="HMG_boxA_CS"/>
</dbReference>
<evidence type="ECO:0000256" key="2">
    <source>
        <dbReference type="ARBA" id="ARBA00004286"/>
    </source>
</evidence>
<keyword evidence="7" id="KW-0558">Oxidation</keyword>
<keyword evidence="8 10" id="KW-0238">DNA-binding</keyword>
<reference evidence="13" key="1">
    <citation type="submission" date="2025-08" db="UniProtKB">
        <authorList>
            <consortium name="RefSeq"/>
        </authorList>
    </citation>
    <scope>IDENTIFICATION</scope>
    <source>
        <tissue evidence="13">Blood</tissue>
    </source>
</reference>
<evidence type="ECO:0000256" key="7">
    <source>
        <dbReference type="ARBA" id="ARBA00023097"/>
    </source>
</evidence>
<dbReference type="Pfam" id="PF00505">
    <property type="entry name" value="HMG_box"/>
    <property type="match status" value="1"/>
</dbReference>
<keyword evidence="4" id="KW-0158">Chromosome</keyword>
<dbReference type="InterPro" id="IPR050342">
    <property type="entry name" value="HMGB"/>
</dbReference>
<dbReference type="PROSITE" id="PS50118">
    <property type="entry name" value="HMG_BOX_2"/>
    <property type="match status" value="2"/>
</dbReference>
<feature type="DNA-binding region" description="HMG box" evidence="10">
    <location>
        <begin position="1"/>
        <end position="66"/>
    </location>
</feature>
<dbReference type="GeneID" id="106971431"/>
<keyword evidence="5" id="KW-0391">Immunity</keyword>
<evidence type="ECO:0000313" key="13">
    <source>
        <dbReference type="RefSeq" id="XP_053077896.1"/>
    </source>
</evidence>
<evidence type="ECO:0000256" key="3">
    <source>
        <dbReference type="ARBA" id="ARBA00008774"/>
    </source>
</evidence>
<dbReference type="Proteomes" id="UP001652583">
    <property type="component" value="Chromosome B2"/>
</dbReference>
<evidence type="ECO:0000259" key="11">
    <source>
        <dbReference type="PROSITE" id="PS50118"/>
    </source>
</evidence>
<evidence type="ECO:0000256" key="5">
    <source>
        <dbReference type="ARBA" id="ARBA00022588"/>
    </source>
</evidence>
<dbReference type="SMART" id="SM00398">
    <property type="entry name" value="HMG"/>
    <property type="match status" value="2"/>
</dbReference>
<feature type="domain" description="HMG box" evidence="11">
    <location>
        <begin position="82"/>
        <end position="131"/>
    </location>
</feature>
<dbReference type="RefSeq" id="XP_053077896.1">
    <property type="nucleotide sequence ID" value="XM_053221921.1"/>
</dbReference>
<comment type="subcellular location">
    <subcellularLocation>
        <location evidence="2">Chromosome</location>
    </subcellularLocation>
    <subcellularLocation>
        <location evidence="1">Nucleus</location>
    </subcellularLocation>
</comment>
<evidence type="ECO:0000256" key="8">
    <source>
        <dbReference type="ARBA" id="ARBA00023125"/>
    </source>
</evidence>
<accession>A0ABM3Q1U4</accession>
<evidence type="ECO:0000256" key="9">
    <source>
        <dbReference type="ARBA" id="ARBA00023242"/>
    </source>
</evidence>
<dbReference type="InterPro" id="IPR009071">
    <property type="entry name" value="HMG_box_dom"/>
</dbReference>
<keyword evidence="6" id="KW-0677">Repeat</keyword>
<dbReference type="Pfam" id="PF09011">
    <property type="entry name" value="HMG_box_2"/>
    <property type="match status" value="1"/>
</dbReference>
<dbReference type="PANTHER" id="PTHR48112">
    <property type="entry name" value="HIGH MOBILITY GROUP PROTEIN DSP1"/>
    <property type="match status" value="1"/>
</dbReference>
<organism evidence="12 13">
    <name type="scientific">Acinonyx jubatus</name>
    <name type="common">Cheetah</name>
    <dbReference type="NCBI Taxonomy" id="32536"/>
    <lineage>
        <taxon>Eukaryota</taxon>
        <taxon>Metazoa</taxon>
        <taxon>Chordata</taxon>
        <taxon>Craniata</taxon>
        <taxon>Vertebrata</taxon>
        <taxon>Euteleostomi</taxon>
        <taxon>Mammalia</taxon>
        <taxon>Eutheria</taxon>
        <taxon>Laurasiatheria</taxon>
        <taxon>Carnivora</taxon>
        <taxon>Feliformia</taxon>
        <taxon>Felidae</taxon>
        <taxon>Felinae</taxon>
        <taxon>Acinonyx</taxon>
    </lineage>
</organism>
<keyword evidence="5" id="KW-0399">Innate immunity</keyword>
<dbReference type="SUPFAM" id="SSF47095">
    <property type="entry name" value="HMG-box"/>
    <property type="match status" value="2"/>
</dbReference>
<keyword evidence="12" id="KW-1185">Reference proteome</keyword>
<evidence type="ECO:0000256" key="1">
    <source>
        <dbReference type="ARBA" id="ARBA00004123"/>
    </source>
</evidence>
<dbReference type="InterPro" id="IPR036910">
    <property type="entry name" value="HMG_box_dom_sf"/>
</dbReference>
<gene>
    <name evidence="13" type="primary">LOC106971431</name>
</gene>